<organism evidence="7 8">
    <name type="scientific">Puccinia sorghi</name>
    <dbReference type="NCBI Taxonomy" id="27349"/>
    <lineage>
        <taxon>Eukaryota</taxon>
        <taxon>Fungi</taxon>
        <taxon>Dikarya</taxon>
        <taxon>Basidiomycota</taxon>
        <taxon>Pucciniomycotina</taxon>
        <taxon>Pucciniomycetes</taxon>
        <taxon>Pucciniales</taxon>
        <taxon>Pucciniaceae</taxon>
        <taxon>Puccinia</taxon>
    </lineage>
</organism>
<protein>
    <recommendedName>
        <fullName evidence="3">UDP-N-acetylglucosamine diphosphorylase</fullName>
        <ecNumber evidence="3">2.7.7.23</ecNumber>
    </recommendedName>
</protein>
<keyword evidence="5" id="KW-0548">Nucleotidyltransferase</keyword>
<dbReference type="Pfam" id="PF01704">
    <property type="entry name" value="UDPGP"/>
    <property type="match status" value="1"/>
</dbReference>
<dbReference type="InterPro" id="IPR029044">
    <property type="entry name" value="Nucleotide-diphossugar_trans"/>
</dbReference>
<dbReference type="PANTHER" id="PTHR11952:SF2">
    <property type="entry name" value="LD24639P"/>
    <property type="match status" value="1"/>
</dbReference>
<evidence type="ECO:0000313" key="7">
    <source>
        <dbReference type="EMBL" id="KNZ64641.1"/>
    </source>
</evidence>
<dbReference type="CDD" id="cd04193">
    <property type="entry name" value="UDPGlcNAc_PPase"/>
    <property type="match status" value="1"/>
</dbReference>
<dbReference type="InterPro" id="IPR039741">
    <property type="entry name" value="UDP-sugar_pyrophosphorylase"/>
</dbReference>
<dbReference type="GO" id="GO:0003977">
    <property type="term" value="F:UDP-N-acetylglucosamine diphosphorylase activity"/>
    <property type="evidence" value="ECO:0007669"/>
    <property type="project" value="UniProtKB-EC"/>
</dbReference>
<evidence type="ECO:0000256" key="2">
    <source>
        <dbReference type="ARBA" id="ARBA00010401"/>
    </source>
</evidence>
<reference evidence="7 8" key="1">
    <citation type="submission" date="2015-08" db="EMBL/GenBank/DDBJ databases">
        <title>Next Generation Sequencing and Analysis of the Genome of Puccinia sorghi L Schw, the Causal Agent of Maize Common Rust.</title>
        <authorList>
            <person name="Rochi L."/>
            <person name="Burguener G."/>
            <person name="Darino M."/>
            <person name="Turjanski A."/>
            <person name="Kreff E."/>
            <person name="Dieguez M.J."/>
            <person name="Sacco F."/>
        </authorList>
    </citation>
    <scope>NUCLEOTIDE SEQUENCE [LARGE SCALE GENOMIC DNA]</scope>
    <source>
        <strain evidence="7 8">RO10H11247</strain>
    </source>
</reference>
<dbReference type="STRING" id="27349.A0A0L6VVD6"/>
<gene>
    <name evidence="7" type="ORF">VP01_1008g9</name>
</gene>
<sequence>MDNSTKIRQQYEEAGQGHVFTFFDGLNPQEKEELINQLKLIDPQRVNQIFKKSTSKTDDSGENIDLEPPPKQSLESIIDITNDDIKQNVSQWQSLGLKSIKEQKVAILLLAGGQGTRLGSSDPKGCYNIGLPSQKSLFHLQAEKIIRLQDLFQYSVKLTPKFRYIMTSAPTRKPTEEYFIKMNYFGLKKENVIFFEQGMYTYCVLPALTPDGKMFLETPSKVCVAPDGNGGLYAALRSSATCSAGRSVLEDLKARGVEYIHGYCVDNCLVKVADPIFLGYCIGKKTRCGVKVVLKSEPQESVGVVALKNKRWAVVEYSEMAESVASSRSENGELKFKSANIANHFYSLEFLESIESFESELAYHIAHKKIPHMDLKSKQLIKPSQPNGIKLELFIFDVFPFVDSLSLLEVDRAEEFSPLKNAPNTGTDDPQTSRRDLLAQQKRWLQAAGCRFESSDIEVELSALVSYAGEGLETLNGKTIRKSVYIKSTDELEKI</sequence>
<proteinExistence type="inferred from homology"/>
<dbReference type="FunFam" id="3.90.550.10:FF:000075">
    <property type="entry name" value="Probable UDP-N-acetylglucosamine pyrophosphorylase"/>
    <property type="match status" value="1"/>
</dbReference>
<comment type="similarity">
    <text evidence="2">Belongs to the UDPGP type 1 family.</text>
</comment>
<evidence type="ECO:0000313" key="8">
    <source>
        <dbReference type="Proteomes" id="UP000037035"/>
    </source>
</evidence>
<comment type="catalytic activity">
    <reaction evidence="6">
        <text>N-acetyl-alpha-D-glucosamine 1-phosphate + UTP + H(+) = UDP-N-acetyl-alpha-D-glucosamine + diphosphate</text>
        <dbReference type="Rhea" id="RHEA:13509"/>
        <dbReference type="ChEBI" id="CHEBI:15378"/>
        <dbReference type="ChEBI" id="CHEBI:33019"/>
        <dbReference type="ChEBI" id="CHEBI:46398"/>
        <dbReference type="ChEBI" id="CHEBI:57705"/>
        <dbReference type="ChEBI" id="CHEBI:57776"/>
        <dbReference type="EC" id="2.7.7.23"/>
    </reaction>
</comment>
<dbReference type="EC" id="2.7.7.23" evidence="3"/>
<dbReference type="InterPro" id="IPR002618">
    <property type="entry name" value="UDPGP_fam"/>
</dbReference>
<dbReference type="SUPFAM" id="SSF53448">
    <property type="entry name" value="Nucleotide-diphospho-sugar transferases"/>
    <property type="match status" value="1"/>
</dbReference>
<accession>A0A0L6VVD6</accession>
<keyword evidence="8" id="KW-1185">Reference proteome</keyword>
<dbReference type="EMBL" id="LAVV01000099">
    <property type="protein sequence ID" value="KNZ64641.1"/>
    <property type="molecule type" value="Genomic_DNA"/>
</dbReference>
<dbReference type="Gene3D" id="3.90.550.10">
    <property type="entry name" value="Spore Coat Polysaccharide Biosynthesis Protein SpsA, Chain A"/>
    <property type="match status" value="1"/>
</dbReference>
<evidence type="ECO:0000256" key="3">
    <source>
        <dbReference type="ARBA" id="ARBA00012457"/>
    </source>
</evidence>
<evidence type="ECO:0000256" key="4">
    <source>
        <dbReference type="ARBA" id="ARBA00022679"/>
    </source>
</evidence>
<evidence type="ECO:0000256" key="6">
    <source>
        <dbReference type="ARBA" id="ARBA00048493"/>
    </source>
</evidence>
<dbReference type="AlphaFoldDB" id="A0A0L6VVD6"/>
<evidence type="ECO:0000256" key="5">
    <source>
        <dbReference type="ARBA" id="ARBA00022695"/>
    </source>
</evidence>
<keyword evidence="4" id="KW-0808">Transferase</keyword>
<evidence type="ECO:0000256" key="1">
    <source>
        <dbReference type="ARBA" id="ARBA00005208"/>
    </source>
</evidence>
<name>A0A0L6VVD6_9BASI</name>
<comment type="pathway">
    <text evidence="1">Nucleotide-sugar biosynthesis; UDP-N-acetyl-alpha-D-glucosamine biosynthesis; UDP-N-acetyl-alpha-D-glucosamine from N-acetyl-alpha-D-glucosamine 1-phosphate: step 1/1.</text>
</comment>
<dbReference type="GO" id="GO:0006048">
    <property type="term" value="P:UDP-N-acetylglucosamine biosynthetic process"/>
    <property type="evidence" value="ECO:0007669"/>
    <property type="project" value="TreeGrafter"/>
</dbReference>
<dbReference type="PANTHER" id="PTHR11952">
    <property type="entry name" value="UDP- GLUCOSE PYROPHOSPHORYLASE"/>
    <property type="match status" value="1"/>
</dbReference>
<dbReference type="OrthoDB" id="532420at2759"/>
<dbReference type="VEuPathDB" id="FungiDB:VP01_1008g9"/>
<dbReference type="Proteomes" id="UP000037035">
    <property type="component" value="Unassembled WGS sequence"/>
</dbReference>
<comment type="caution">
    <text evidence="7">The sequence shown here is derived from an EMBL/GenBank/DDBJ whole genome shotgun (WGS) entry which is preliminary data.</text>
</comment>